<organism evidence="1 2">
    <name type="scientific">Venturia nashicola</name>
    <dbReference type="NCBI Taxonomy" id="86259"/>
    <lineage>
        <taxon>Eukaryota</taxon>
        <taxon>Fungi</taxon>
        <taxon>Dikarya</taxon>
        <taxon>Ascomycota</taxon>
        <taxon>Pezizomycotina</taxon>
        <taxon>Dothideomycetes</taxon>
        <taxon>Pleosporomycetidae</taxon>
        <taxon>Venturiales</taxon>
        <taxon>Venturiaceae</taxon>
        <taxon>Venturia</taxon>
    </lineage>
</organism>
<dbReference type="Gene3D" id="3.90.1200.10">
    <property type="match status" value="1"/>
</dbReference>
<evidence type="ECO:0000313" key="2">
    <source>
        <dbReference type="Proteomes" id="UP000298493"/>
    </source>
</evidence>
<keyword evidence="1" id="KW-0808">Transferase</keyword>
<sequence length="168" mass="19336">MNSGDYPPGGYCSVNNQALLANIFWTGNTADAIAGPFTTEEELNDAMIKKYIFNNLPKNKVDFYKRAFPSILPNHHPVFTHGDLQRKNILVQETSPSPDLSVQSTTDYNYKVTVIDRETAGWYPSYWEYARSIFACGRWNDDWSVYVDKVLDPFLTEYAWMLLKALWS</sequence>
<keyword evidence="2" id="KW-1185">Reference proteome</keyword>
<dbReference type="PANTHER" id="PTHR21310:SF48">
    <property type="entry name" value="AMINOGLYCOSIDE PHOSPHOTRANSFERASE DOMAIN-CONTAINING PROTEIN"/>
    <property type="match status" value="1"/>
</dbReference>
<dbReference type="InterPro" id="IPR011009">
    <property type="entry name" value="Kinase-like_dom_sf"/>
</dbReference>
<dbReference type="STRING" id="86259.A0A4Z1PC73"/>
<dbReference type="PANTHER" id="PTHR21310">
    <property type="entry name" value="AMINOGLYCOSIDE PHOSPHOTRANSFERASE-RELATED-RELATED"/>
    <property type="match status" value="1"/>
</dbReference>
<name>A0A4Z1PC73_9PEZI</name>
<dbReference type="InterPro" id="IPR051678">
    <property type="entry name" value="AGP_Transferase"/>
</dbReference>
<evidence type="ECO:0000313" key="1">
    <source>
        <dbReference type="EMBL" id="TID19359.1"/>
    </source>
</evidence>
<dbReference type="GO" id="GO:0016740">
    <property type="term" value="F:transferase activity"/>
    <property type="evidence" value="ECO:0007669"/>
    <property type="project" value="UniProtKB-KW"/>
</dbReference>
<dbReference type="AlphaFoldDB" id="A0A4Z1PC73"/>
<accession>A0A4Z1PC73</accession>
<dbReference type="Proteomes" id="UP000298493">
    <property type="component" value="Unassembled WGS sequence"/>
</dbReference>
<reference evidence="1 2" key="1">
    <citation type="submission" date="2019-04" db="EMBL/GenBank/DDBJ databases">
        <title>High contiguity whole genome sequence and gene annotation resource for two Venturia nashicola isolates.</title>
        <authorList>
            <person name="Prokchorchik M."/>
            <person name="Won K."/>
            <person name="Lee Y."/>
            <person name="Choi E.D."/>
            <person name="Segonzac C."/>
            <person name="Sohn K.H."/>
        </authorList>
    </citation>
    <scope>NUCLEOTIDE SEQUENCE [LARGE SCALE GENOMIC DNA]</scope>
    <source>
        <strain evidence="1 2">PRI2</strain>
    </source>
</reference>
<proteinExistence type="predicted"/>
<dbReference type="SUPFAM" id="SSF56112">
    <property type="entry name" value="Protein kinase-like (PK-like)"/>
    <property type="match status" value="1"/>
</dbReference>
<gene>
    <name evidence="1" type="ORF">E6O75_ATG06697</name>
</gene>
<comment type="caution">
    <text evidence="1">The sequence shown here is derived from an EMBL/GenBank/DDBJ whole genome shotgun (WGS) entry which is preliminary data.</text>
</comment>
<dbReference type="EMBL" id="SNSC02000012">
    <property type="protein sequence ID" value="TID19359.1"/>
    <property type="molecule type" value="Genomic_DNA"/>
</dbReference>
<protein>
    <submittedName>
        <fullName evidence="1">Putative phosphotransferase enzyme family protein</fullName>
    </submittedName>
</protein>